<dbReference type="Pfam" id="PF03765">
    <property type="entry name" value="CRAL_TRIO_N"/>
    <property type="match status" value="1"/>
</dbReference>
<dbReference type="Pfam" id="PF00650">
    <property type="entry name" value="CRAL_TRIO"/>
    <property type="match status" value="1"/>
</dbReference>
<dbReference type="EMBL" id="CALTRL010001354">
    <property type="protein sequence ID" value="CAH7672182.1"/>
    <property type="molecule type" value="Genomic_DNA"/>
</dbReference>
<feature type="compositionally biased region" description="Basic and acidic residues" evidence="1">
    <location>
        <begin position="56"/>
        <end position="79"/>
    </location>
</feature>
<feature type="domain" description="CRAL-TRIO" evidence="2">
    <location>
        <begin position="204"/>
        <end position="371"/>
    </location>
</feature>
<comment type="caution">
    <text evidence="3">The sequence shown here is derived from an EMBL/GenBank/DDBJ whole genome shotgun (WGS) entry which is preliminary data.</text>
</comment>
<dbReference type="AlphaFoldDB" id="A0AAV0AVC6"/>
<feature type="region of interest" description="Disordered" evidence="1">
    <location>
        <begin position="56"/>
        <end position="97"/>
    </location>
</feature>
<dbReference type="PANTHER" id="PTHR46590">
    <property type="entry name" value="PHOSPHATIDYLINOSITOL TRANSFER PROTEIN CSR1-RELATED"/>
    <property type="match status" value="1"/>
</dbReference>
<feature type="region of interest" description="Disordered" evidence="1">
    <location>
        <begin position="1"/>
        <end position="28"/>
    </location>
</feature>
<feature type="compositionally biased region" description="Low complexity" evidence="1">
    <location>
        <begin position="1"/>
        <end position="17"/>
    </location>
</feature>
<dbReference type="Gene3D" id="3.40.525.10">
    <property type="entry name" value="CRAL-TRIO lipid binding domain"/>
    <property type="match status" value="1"/>
</dbReference>
<dbReference type="SUPFAM" id="SSF52087">
    <property type="entry name" value="CRAL/TRIO domain"/>
    <property type="match status" value="1"/>
</dbReference>
<name>A0AAV0AVC6_PHAPC</name>
<dbReference type="InterPro" id="IPR001251">
    <property type="entry name" value="CRAL-TRIO_dom"/>
</dbReference>
<evidence type="ECO:0000259" key="2">
    <source>
        <dbReference type="PROSITE" id="PS50191"/>
    </source>
</evidence>
<gene>
    <name evidence="3" type="ORF">PPACK8108_LOCUS6987</name>
</gene>
<dbReference type="InterPro" id="IPR036273">
    <property type="entry name" value="CRAL/TRIO_N_dom_sf"/>
</dbReference>
<keyword evidence="4" id="KW-1185">Reference proteome</keyword>
<dbReference type="Proteomes" id="UP001153365">
    <property type="component" value="Unassembled WGS sequence"/>
</dbReference>
<accession>A0AAV0AVC6</accession>
<dbReference type="SMART" id="SM00516">
    <property type="entry name" value="SEC14"/>
    <property type="match status" value="1"/>
</dbReference>
<proteinExistence type="predicted"/>
<dbReference type="CDD" id="cd00170">
    <property type="entry name" value="SEC14"/>
    <property type="match status" value="1"/>
</dbReference>
<organism evidence="3 4">
    <name type="scientific">Phakopsora pachyrhizi</name>
    <name type="common">Asian soybean rust disease fungus</name>
    <dbReference type="NCBI Taxonomy" id="170000"/>
    <lineage>
        <taxon>Eukaryota</taxon>
        <taxon>Fungi</taxon>
        <taxon>Dikarya</taxon>
        <taxon>Basidiomycota</taxon>
        <taxon>Pucciniomycotina</taxon>
        <taxon>Pucciniomycetes</taxon>
        <taxon>Pucciniales</taxon>
        <taxon>Phakopsoraceae</taxon>
        <taxon>Phakopsora</taxon>
    </lineage>
</organism>
<evidence type="ECO:0000313" key="4">
    <source>
        <dbReference type="Proteomes" id="UP001153365"/>
    </source>
</evidence>
<evidence type="ECO:0000313" key="3">
    <source>
        <dbReference type="EMBL" id="CAH7672182.1"/>
    </source>
</evidence>
<dbReference type="SUPFAM" id="SSF46938">
    <property type="entry name" value="CRAL/TRIO N-terminal domain"/>
    <property type="match status" value="1"/>
</dbReference>
<evidence type="ECO:0000256" key="1">
    <source>
        <dbReference type="SAM" id="MobiDB-lite"/>
    </source>
</evidence>
<dbReference type="InterPro" id="IPR011074">
    <property type="entry name" value="CRAL/TRIO_N_dom"/>
</dbReference>
<feature type="compositionally biased region" description="Polar residues" evidence="1">
    <location>
        <begin position="86"/>
        <end position="97"/>
    </location>
</feature>
<reference evidence="3" key="1">
    <citation type="submission" date="2022-06" db="EMBL/GenBank/DDBJ databases">
        <authorList>
            <consortium name="SYNGENTA / RWTH Aachen University"/>
        </authorList>
    </citation>
    <scope>NUCLEOTIDE SEQUENCE</scope>
</reference>
<dbReference type="InterPro" id="IPR036865">
    <property type="entry name" value="CRAL-TRIO_dom_sf"/>
</dbReference>
<protein>
    <recommendedName>
        <fullName evidence="2">CRAL-TRIO domain-containing protein</fullName>
    </recommendedName>
</protein>
<dbReference type="InterPro" id="IPR052432">
    <property type="entry name" value="PITP/CRAL-TRIO"/>
</dbReference>
<dbReference type="SMART" id="SM01100">
    <property type="entry name" value="CRAL_TRIO_N"/>
    <property type="match status" value="1"/>
</dbReference>
<dbReference type="PANTHER" id="PTHR46590:SF1">
    <property type="entry name" value="PHOSPHATIDYLINOSITOL TRANSFER PROTEIN CSR1"/>
    <property type="match status" value="1"/>
</dbReference>
<dbReference type="PROSITE" id="PS50191">
    <property type="entry name" value="CRAL_TRIO"/>
    <property type="match status" value="1"/>
</dbReference>
<sequence>MSRTTTLPSDPLTTTSSNEEFNRLPSNGLKTRLTRSQFESLKSFWSQLFRLIDRQPDERPGTKGKKDNVAVGGCEHEGGGAESVGINPSYSQNQSGDTLEDRHEFFEAFGINQLIESFSQLIMMDDPDVIILKFLRARKWNVSEALRMMLTCLKWRVDFGVEGIIRRGEDVERKKKQGGGKTDIVNDEEREGGGLVLEEDGEEGEGFLNQLRVGKSFVQGVDRLGRPVVYINVKLHKASDQSLRNLEEFIVYGMEVVRLMLRPPLIEKATIVIDMTGFGMANMDWKSLAFIIKCLEAYYPESLNVLIVHNPPWVFHGLWKVIAPMLDLQFLLLLAVVRSKIQMTKSTDELKVHIDEKKLISSLGGSNRWKWNYVEPSSPSTSSLSDEDEEMRRICLEREVERRRKLMGLYLEYTRRWATQKFDGQLMVLDDLKFERVNDKTRVNFDDEDGYLIFEDCSLVSRIRNFLNLRLRVHYFTLDGFLRSRTIYHRTGRIVGNGLISFEYPRVSNGDLTKQRPETDKKLKKQSNLRRRGLRLGKGDEEDDEVKVNGIGDDGEIDFVDVLGYEMCKEKLEFEIYRMRRKFEQENRIAESNGYDGTEDFRNLKFLQEF</sequence>